<gene>
    <name evidence="3" type="ORF">AVDCRST_MAG21-848</name>
</gene>
<keyword evidence="1" id="KW-0472">Membrane</keyword>
<reference evidence="3" key="1">
    <citation type="submission" date="2020-02" db="EMBL/GenBank/DDBJ databases">
        <authorList>
            <person name="Meier V. D."/>
        </authorList>
    </citation>
    <scope>NUCLEOTIDE SEQUENCE</scope>
    <source>
        <strain evidence="3">AVDCRST_MAG21</strain>
    </source>
</reference>
<protein>
    <submittedName>
        <fullName evidence="3">Spore_germinatiuon_Immunoglobulin-like</fullName>
    </submittedName>
</protein>
<evidence type="ECO:0000256" key="1">
    <source>
        <dbReference type="SAM" id="Phobius"/>
    </source>
</evidence>
<dbReference type="InterPro" id="IPR018911">
    <property type="entry name" value="Gmad2_Ig-like_dom"/>
</dbReference>
<dbReference type="Pfam" id="PF10648">
    <property type="entry name" value="Gmad2"/>
    <property type="match status" value="1"/>
</dbReference>
<evidence type="ECO:0000259" key="2">
    <source>
        <dbReference type="Pfam" id="PF10648"/>
    </source>
</evidence>
<dbReference type="EMBL" id="CADCUL010000090">
    <property type="protein sequence ID" value="CAA9371590.1"/>
    <property type="molecule type" value="Genomic_DNA"/>
</dbReference>
<proteinExistence type="predicted"/>
<feature type="domain" description="Bacterial spore germination immunoglobulin-like" evidence="2">
    <location>
        <begin position="249"/>
        <end position="325"/>
    </location>
</feature>
<feature type="transmembrane region" description="Helical" evidence="1">
    <location>
        <begin position="52"/>
        <end position="74"/>
    </location>
</feature>
<accession>A0A6J4N2X7</accession>
<organism evidence="3">
    <name type="scientific">uncultured Nocardioidaceae bacterium</name>
    <dbReference type="NCBI Taxonomy" id="253824"/>
    <lineage>
        <taxon>Bacteria</taxon>
        <taxon>Bacillati</taxon>
        <taxon>Actinomycetota</taxon>
        <taxon>Actinomycetes</taxon>
        <taxon>Propionibacteriales</taxon>
        <taxon>Nocardioidaceae</taxon>
        <taxon>environmental samples</taxon>
    </lineage>
</organism>
<keyword evidence="1" id="KW-0812">Transmembrane</keyword>
<sequence length="337" mass="35823">MNARKDPHGDTGDTAQVLQAALRRQAETVRTDPAALQRIQRRTSQGAPQRRWLLAAGGAAVATAAVITTVAVIGESGRPPVVQPADQGQDDGFYDPDAATERQLPVYYVGPQPAGQGLTARLYAEPHTVDEVPADPALTAVQEFFTSRPIDRDYSRGFWSDGVDVSGITSRDGLTTIDLTGRRSFVRDGIDAQRAKPAIQAVARTAGLTPGTSFTFTANGDSLSSLGPVDLPATVSPDDVSRALISIDNIVDGQTVSSPVTVQVSGNVFEGNVNWELLDSSRGTVDDGYVTTSMGSWTQAAIRLGRLEPGTYTIRCLEYSAKDGSVINVDDKVFTVE</sequence>
<name>A0A6J4N2X7_9ACTN</name>
<evidence type="ECO:0000313" key="3">
    <source>
        <dbReference type="EMBL" id="CAA9371590.1"/>
    </source>
</evidence>
<dbReference type="AlphaFoldDB" id="A0A6J4N2X7"/>
<keyword evidence="1" id="KW-1133">Transmembrane helix</keyword>